<dbReference type="InterPro" id="IPR005537">
    <property type="entry name" value="RAMP_III_fam"/>
</dbReference>
<keyword evidence="4" id="KW-1185">Reference proteome</keyword>
<accession>A0A402A601</accession>
<sequence>MSTTPYRKQLIAVYEQLRKRDELQQVHAGLWLDKALQEHIDGKSKLIKEASTIGLPADYPQIYTAWEQRLLQQANISTQHAQAVSRIIIGLGNESVLETGITLHHTYGVPYLPGSALKGLASSYARQQLKGEWRQGGELHRVVFGDTDNAGFIIFLDALYIPPATPEPMLYQDVITVHHPAYYRNEPGAAPTDSDSPTPLPFVSTRGSYLLALSAPDLDDPDPWLEATWRLLEQSLQLMGIGAKTSSGYGRMTFILSPEEERQRRALQLEERELQ</sequence>
<evidence type="ECO:0000259" key="2">
    <source>
        <dbReference type="Pfam" id="PF03787"/>
    </source>
</evidence>
<comment type="caution">
    <text evidence="3">The sequence shown here is derived from an EMBL/GenBank/DDBJ whole genome shotgun (WGS) entry which is preliminary data.</text>
</comment>
<dbReference type="GO" id="GO:0051607">
    <property type="term" value="P:defense response to virus"/>
    <property type="evidence" value="ECO:0007669"/>
    <property type="project" value="UniProtKB-KW"/>
</dbReference>
<gene>
    <name evidence="3" type="ORF">KTT_44270</name>
</gene>
<evidence type="ECO:0000256" key="1">
    <source>
        <dbReference type="ARBA" id="ARBA00023118"/>
    </source>
</evidence>
<dbReference type="Proteomes" id="UP000287352">
    <property type="component" value="Unassembled WGS sequence"/>
</dbReference>
<organism evidence="3 4">
    <name type="scientific">Tengunoibacter tsumagoiensis</name>
    <dbReference type="NCBI Taxonomy" id="2014871"/>
    <lineage>
        <taxon>Bacteria</taxon>
        <taxon>Bacillati</taxon>
        <taxon>Chloroflexota</taxon>
        <taxon>Ktedonobacteria</taxon>
        <taxon>Ktedonobacterales</taxon>
        <taxon>Dictyobacteraceae</taxon>
        <taxon>Tengunoibacter</taxon>
    </lineage>
</organism>
<dbReference type="Pfam" id="PF03787">
    <property type="entry name" value="RAMPs"/>
    <property type="match status" value="1"/>
</dbReference>
<evidence type="ECO:0000313" key="4">
    <source>
        <dbReference type="Proteomes" id="UP000287352"/>
    </source>
</evidence>
<name>A0A402A601_9CHLR</name>
<dbReference type="EMBL" id="BIFR01000002">
    <property type="protein sequence ID" value="GCE14568.1"/>
    <property type="molecule type" value="Genomic_DNA"/>
</dbReference>
<dbReference type="OrthoDB" id="9813956at2"/>
<feature type="domain" description="CRISPR type III-associated protein" evidence="2">
    <location>
        <begin position="82"/>
        <end position="252"/>
    </location>
</feature>
<dbReference type="PANTHER" id="PTHR39965">
    <property type="entry name" value="CRISPR SYSTEM CMR SUBUNIT CMR6"/>
    <property type="match status" value="1"/>
</dbReference>
<proteinExistence type="predicted"/>
<protein>
    <recommendedName>
        <fullName evidence="2">CRISPR type III-associated protein domain-containing protein</fullName>
    </recommendedName>
</protein>
<dbReference type="RefSeq" id="WP_126582127.1">
    <property type="nucleotide sequence ID" value="NZ_BIFR01000002.1"/>
</dbReference>
<dbReference type="NCBIfam" id="TIGR01898">
    <property type="entry name" value="cas_TM1791_cmr6"/>
    <property type="match status" value="1"/>
</dbReference>
<dbReference type="PANTHER" id="PTHR39965:SF1">
    <property type="entry name" value="CRISPR SYSTEM CMR SUBUNIT CMR6"/>
    <property type="match status" value="1"/>
</dbReference>
<dbReference type="AlphaFoldDB" id="A0A402A601"/>
<keyword evidence="1" id="KW-0051">Antiviral defense</keyword>
<dbReference type="InterPro" id="IPR010172">
    <property type="entry name" value="CRISPR-assoc_prot_TM1791"/>
</dbReference>
<evidence type="ECO:0000313" key="3">
    <source>
        <dbReference type="EMBL" id="GCE14568.1"/>
    </source>
</evidence>
<reference evidence="4" key="1">
    <citation type="submission" date="2018-12" db="EMBL/GenBank/DDBJ databases">
        <title>Tengunoibacter tsumagoiensis gen. nov., sp. nov., Dictyobacter kobayashii sp. nov., D. alpinus sp. nov., and D. joshuensis sp. nov. and description of Dictyobacteraceae fam. nov. within the order Ktedonobacterales isolated from Tengu-no-mugimeshi.</title>
        <authorList>
            <person name="Wang C.M."/>
            <person name="Zheng Y."/>
            <person name="Sakai Y."/>
            <person name="Toyoda A."/>
            <person name="Minakuchi Y."/>
            <person name="Abe K."/>
            <person name="Yokota A."/>
            <person name="Yabe S."/>
        </authorList>
    </citation>
    <scope>NUCLEOTIDE SEQUENCE [LARGE SCALE GENOMIC DNA]</scope>
    <source>
        <strain evidence="4">Uno3</strain>
    </source>
</reference>